<dbReference type="EMBL" id="DS114213">
    <property type="protein sequence ID" value="EAX89296.1"/>
    <property type="molecule type" value="Genomic_DNA"/>
</dbReference>
<dbReference type="InterPro" id="IPR001005">
    <property type="entry name" value="SANT/Myb"/>
</dbReference>
<name>A2G0M4_TRIV3</name>
<dbReference type="PROSITE" id="PS51294">
    <property type="entry name" value="HTH_MYB"/>
    <property type="match status" value="2"/>
</dbReference>
<feature type="domain" description="Myb-like" evidence="6">
    <location>
        <begin position="68"/>
        <end position="118"/>
    </location>
</feature>
<dbReference type="VEuPathDB" id="TrichDB:TVAG_482680"/>
<dbReference type="GO" id="GO:0006355">
    <property type="term" value="P:regulation of DNA-templated transcription"/>
    <property type="evidence" value="ECO:0000318"/>
    <property type="project" value="GO_Central"/>
</dbReference>
<feature type="domain" description="Myb-like" evidence="6">
    <location>
        <begin position="16"/>
        <end position="67"/>
    </location>
</feature>
<keyword evidence="1" id="KW-0805">Transcription regulation</keyword>
<accession>A2G0M4</accession>
<gene>
    <name evidence="8" type="ORF">TVAG_482680</name>
</gene>
<keyword evidence="2 8" id="KW-0238">DNA-binding</keyword>
<organism evidence="8 9">
    <name type="scientific">Trichomonas vaginalis (strain ATCC PRA-98 / G3)</name>
    <dbReference type="NCBI Taxonomy" id="412133"/>
    <lineage>
        <taxon>Eukaryota</taxon>
        <taxon>Metamonada</taxon>
        <taxon>Parabasalia</taxon>
        <taxon>Trichomonadida</taxon>
        <taxon>Trichomonadidae</taxon>
        <taxon>Trichomonas</taxon>
    </lineage>
</organism>
<dbReference type="CDD" id="cd00167">
    <property type="entry name" value="SANT"/>
    <property type="match status" value="2"/>
</dbReference>
<keyword evidence="3" id="KW-0804">Transcription</keyword>
<feature type="domain" description="HTH myb-type" evidence="7">
    <location>
        <begin position="72"/>
        <end position="122"/>
    </location>
</feature>
<dbReference type="InterPro" id="IPR017930">
    <property type="entry name" value="Myb_dom"/>
</dbReference>
<dbReference type="PANTHER" id="PTHR46621">
    <property type="entry name" value="SNRNA-ACTIVATING PROTEIN COMPLEX SUBUNIT 4"/>
    <property type="match status" value="1"/>
</dbReference>
<sequence length="192" mass="22267">MNANAAFSPAKRLMGRPRSHKSRFTPEEDELLKNLIQQFGTENWSTIAAKMPHRNERQVRDRWISSLDPDINREPFTPDEDKLLLELYDTIGPKWVHLRKYFNKRTDVALKTRWLSLKRLADRGGKPRKASTKKEAKLPTVVIAQPSSPELPMFENVESQDSSDPLRYIDEFFVTFNTPQATIETSIIEDLL</sequence>
<dbReference type="GO" id="GO:0000981">
    <property type="term" value="F:DNA-binding transcription factor activity, RNA polymerase II-specific"/>
    <property type="evidence" value="ECO:0000318"/>
    <property type="project" value="GO_Central"/>
</dbReference>
<evidence type="ECO:0000256" key="4">
    <source>
        <dbReference type="ARBA" id="ARBA00023242"/>
    </source>
</evidence>
<feature type="compositionally biased region" description="Basic residues" evidence="5">
    <location>
        <begin position="13"/>
        <end position="23"/>
    </location>
</feature>
<dbReference type="eggNOG" id="KOG0048">
    <property type="taxonomic scope" value="Eukaryota"/>
</dbReference>
<dbReference type="GO" id="GO:0005634">
    <property type="term" value="C:nucleus"/>
    <property type="evidence" value="ECO:0000318"/>
    <property type="project" value="GO_Central"/>
</dbReference>
<dbReference type="PANTHER" id="PTHR46621:SF1">
    <property type="entry name" value="SNRNA-ACTIVATING PROTEIN COMPLEX SUBUNIT 4"/>
    <property type="match status" value="1"/>
</dbReference>
<dbReference type="SMR" id="A2G0M4"/>
<evidence type="ECO:0000313" key="9">
    <source>
        <dbReference type="Proteomes" id="UP000001542"/>
    </source>
</evidence>
<evidence type="ECO:0000259" key="7">
    <source>
        <dbReference type="PROSITE" id="PS51294"/>
    </source>
</evidence>
<dbReference type="InterPro" id="IPR051575">
    <property type="entry name" value="Myb-like_DNA-bd"/>
</dbReference>
<dbReference type="OrthoDB" id="2143914at2759"/>
<dbReference type="Proteomes" id="UP000001542">
    <property type="component" value="Unassembled WGS sequence"/>
</dbReference>
<keyword evidence="4" id="KW-0539">Nucleus</keyword>
<dbReference type="InParanoid" id="A2G0M4"/>
<dbReference type="InterPro" id="IPR009057">
    <property type="entry name" value="Homeodomain-like_sf"/>
</dbReference>
<dbReference type="KEGG" id="tva:4746963"/>
<dbReference type="VEuPathDB" id="TrichDB:TVAGG3_0465780"/>
<feature type="domain" description="HTH myb-type" evidence="7">
    <location>
        <begin position="16"/>
        <end position="71"/>
    </location>
</feature>
<reference evidence="8" key="2">
    <citation type="journal article" date="2007" name="Science">
        <title>Draft genome sequence of the sexually transmitted pathogen Trichomonas vaginalis.</title>
        <authorList>
            <person name="Carlton J.M."/>
            <person name="Hirt R.P."/>
            <person name="Silva J.C."/>
            <person name="Delcher A.L."/>
            <person name="Schatz M."/>
            <person name="Zhao Q."/>
            <person name="Wortman J.R."/>
            <person name="Bidwell S.L."/>
            <person name="Alsmark U.C.M."/>
            <person name="Besteiro S."/>
            <person name="Sicheritz-Ponten T."/>
            <person name="Noel C.J."/>
            <person name="Dacks J.B."/>
            <person name="Foster P.G."/>
            <person name="Simillion C."/>
            <person name="Van de Peer Y."/>
            <person name="Miranda-Saavedra D."/>
            <person name="Barton G.J."/>
            <person name="Westrop G.D."/>
            <person name="Mueller S."/>
            <person name="Dessi D."/>
            <person name="Fiori P.L."/>
            <person name="Ren Q."/>
            <person name="Paulsen I."/>
            <person name="Zhang H."/>
            <person name="Bastida-Corcuera F.D."/>
            <person name="Simoes-Barbosa A."/>
            <person name="Brown M.T."/>
            <person name="Hayes R.D."/>
            <person name="Mukherjee M."/>
            <person name="Okumura C.Y."/>
            <person name="Schneider R."/>
            <person name="Smith A.J."/>
            <person name="Vanacova S."/>
            <person name="Villalvazo M."/>
            <person name="Haas B.J."/>
            <person name="Pertea M."/>
            <person name="Feldblyum T.V."/>
            <person name="Utterback T.R."/>
            <person name="Shu C.L."/>
            <person name="Osoegawa K."/>
            <person name="de Jong P.J."/>
            <person name="Hrdy I."/>
            <person name="Horvathova L."/>
            <person name="Zubacova Z."/>
            <person name="Dolezal P."/>
            <person name="Malik S.B."/>
            <person name="Logsdon J.M. Jr."/>
            <person name="Henze K."/>
            <person name="Gupta A."/>
            <person name="Wang C.C."/>
            <person name="Dunne R.L."/>
            <person name="Upcroft J.A."/>
            <person name="Upcroft P."/>
            <person name="White O."/>
            <person name="Salzberg S.L."/>
            <person name="Tang P."/>
            <person name="Chiu C.-H."/>
            <person name="Lee Y.-S."/>
            <person name="Embley T.M."/>
            <person name="Coombs G.H."/>
            <person name="Mottram J.C."/>
            <person name="Tachezy J."/>
            <person name="Fraser-Liggett C.M."/>
            <person name="Johnson P.J."/>
        </authorList>
    </citation>
    <scope>NUCLEOTIDE SEQUENCE [LARGE SCALE GENOMIC DNA]</scope>
    <source>
        <strain evidence="8">G3</strain>
    </source>
</reference>
<dbReference type="PROSITE" id="PS50090">
    <property type="entry name" value="MYB_LIKE"/>
    <property type="match status" value="2"/>
</dbReference>
<feature type="region of interest" description="Disordered" evidence="5">
    <location>
        <begin position="1"/>
        <end position="23"/>
    </location>
</feature>
<keyword evidence="9" id="KW-1185">Reference proteome</keyword>
<dbReference type="SMART" id="SM00717">
    <property type="entry name" value="SANT"/>
    <property type="match status" value="2"/>
</dbReference>
<proteinExistence type="predicted"/>
<evidence type="ECO:0000256" key="5">
    <source>
        <dbReference type="SAM" id="MobiDB-lite"/>
    </source>
</evidence>
<protein>
    <submittedName>
        <fullName evidence="8">Myb-like DNA-binding domain containing protein</fullName>
    </submittedName>
</protein>
<evidence type="ECO:0000256" key="2">
    <source>
        <dbReference type="ARBA" id="ARBA00023125"/>
    </source>
</evidence>
<evidence type="ECO:0000256" key="1">
    <source>
        <dbReference type="ARBA" id="ARBA00023015"/>
    </source>
</evidence>
<dbReference type="GO" id="GO:0000978">
    <property type="term" value="F:RNA polymerase II cis-regulatory region sequence-specific DNA binding"/>
    <property type="evidence" value="ECO:0000318"/>
    <property type="project" value="GO_Central"/>
</dbReference>
<evidence type="ECO:0000259" key="6">
    <source>
        <dbReference type="PROSITE" id="PS50090"/>
    </source>
</evidence>
<reference evidence="8" key="1">
    <citation type="submission" date="2006-10" db="EMBL/GenBank/DDBJ databases">
        <authorList>
            <person name="Amadeo P."/>
            <person name="Zhao Q."/>
            <person name="Wortman J."/>
            <person name="Fraser-Liggett C."/>
            <person name="Carlton J."/>
        </authorList>
    </citation>
    <scope>NUCLEOTIDE SEQUENCE</scope>
    <source>
        <strain evidence="8">G3</strain>
    </source>
</reference>
<dbReference type="Pfam" id="PF13921">
    <property type="entry name" value="Myb_DNA-bind_6"/>
    <property type="match status" value="1"/>
</dbReference>
<evidence type="ECO:0000256" key="3">
    <source>
        <dbReference type="ARBA" id="ARBA00023163"/>
    </source>
</evidence>
<dbReference type="OMA" id="NDSPISC"/>
<dbReference type="STRING" id="5722.A2G0M4"/>
<dbReference type="RefSeq" id="XP_001302226.1">
    <property type="nucleotide sequence ID" value="XM_001302225.1"/>
</dbReference>
<dbReference type="AlphaFoldDB" id="A2G0M4"/>
<dbReference type="Gene3D" id="1.10.10.60">
    <property type="entry name" value="Homeodomain-like"/>
    <property type="match status" value="2"/>
</dbReference>
<dbReference type="SUPFAM" id="SSF46689">
    <property type="entry name" value="Homeodomain-like"/>
    <property type="match status" value="1"/>
</dbReference>
<evidence type="ECO:0000313" key="8">
    <source>
        <dbReference type="EMBL" id="EAX89296.1"/>
    </source>
</evidence>